<accession>A0A1U7HKV4</accession>
<dbReference type="PANTHER" id="PTHR31350:SF21">
    <property type="entry name" value="F-BOX ONLY PROTEIN 21"/>
    <property type="match status" value="1"/>
</dbReference>
<dbReference type="STRING" id="1921803.NIES593_08475"/>
<dbReference type="SUPFAM" id="SSF48452">
    <property type="entry name" value="TPR-like"/>
    <property type="match status" value="1"/>
</dbReference>
<dbReference type="OrthoDB" id="232498at2"/>
<sequence length="275" mass="32285">MINFSEGRQNFSKEIARSDSQIDLAKATLYIAQEEYPVLDIEKYLNALDMMAEELQERLPQTSYPLKIIQSINQYLFDELGFQGNTSNYYDLRNSFLNDVIDRRTGIPISLSVIYLEVAKRIDFPMLGIGMPGHFLIRPDFEYVGIFVDVFERGEILFVQDCEERLRQIYQQPVQLESHFLDPVKNKQILARMLTNLKFIYINKQELLKAIAAVERILLLFPSNQRELRDKGLLYYQLGEWVQAFQELDLYLTNFPDAEDADIIRNLLDKIKIFM</sequence>
<organism evidence="3 4">
    <name type="scientific">Hydrococcus rivularis NIES-593</name>
    <dbReference type="NCBI Taxonomy" id="1921803"/>
    <lineage>
        <taxon>Bacteria</taxon>
        <taxon>Bacillati</taxon>
        <taxon>Cyanobacteriota</taxon>
        <taxon>Cyanophyceae</taxon>
        <taxon>Pleurocapsales</taxon>
        <taxon>Hydrococcaceae</taxon>
        <taxon>Hydrococcus</taxon>
    </lineage>
</organism>
<feature type="domain" description="Protein SirB1 N-terminal" evidence="2">
    <location>
        <begin position="43"/>
        <end position="194"/>
    </location>
</feature>
<dbReference type="PANTHER" id="PTHR31350">
    <property type="entry name" value="SI:DKEY-261L7.2"/>
    <property type="match status" value="1"/>
</dbReference>
<dbReference type="Pfam" id="PF13371">
    <property type="entry name" value="TPR_9"/>
    <property type="match status" value="1"/>
</dbReference>
<dbReference type="InterPro" id="IPR032698">
    <property type="entry name" value="SirB1_N"/>
</dbReference>
<dbReference type="Gene3D" id="1.25.40.10">
    <property type="entry name" value="Tetratricopeptide repeat domain"/>
    <property type="match status" value="1"/>
</dbReference>
<proteinExistence type="inferred from homology"/>
<reference evidence="3 4" key="1">
    <citation type="submission" date="2016-11" db="EMBL/GenBank/DDBJ databases">
        <title>Draft Genome Sequences of Nine Cyanobacterial Strains from Diverse Habitats.</title>
        <authorList>
            <person name="Zhu T."/>
            <person name="Hou S."/>
            <person name="Lu X."/>
            <person name="Hess W.R."/>
        </authorList>
    </citation>
    <scope>NUCLEOTIDE SEQUENCE [LARGE SCALE GENOMIC DNA]</scope>
    <source>
        <strain evidence="3 4">NIES-593</strain>
    </source>
</reference>
<comment type="similarity">
    <text evidence="1">Belongs to the UPF0162 family.</text>
</comment>
<name>A0A1U7HKV4_9CYAN</name>
<evidence type="ECO:0000259" key="2">
    <source>
        <dbReference type="Pfam" id="PF13369"/>
    </source>
</evidence>
<dbReference type="InterPro" id="IPR011990">
    <property type="entry name" value="TPR-like_helical_dom_sf"/>
</dbReference>
<dbReference type="Pfam" id="PF13369">
    <property type="entry name" value="Transglut_core2"/>
    <property type="match status" value="1"/>
</dbReference>
<evidence type="ECO:0000313" key="4">
    <source>
        <dbReference type="Proteomes" id="UP000186868"/>
    </source>
</evidence>
<dbReference type="AlphaFoldDB" id="A0A1U7HKV4"/>
<gene>
    <name evidence="3" type="ORF">NIES593_08475</name>
</gene>
<evidence type="ECO:0000256" key="1">
    <source>
        <dbReference type="ARBA" id="ARBA00007100"/>
    </source>
</evidence>
<evidence type="ECO:0000313" key="3">
    <source>
        <dbReference type="EMBL" id="OKH24181.1"/>
    </source>
</evidence>
<comment type="caution">
    <text evidence="3">The sequence shown here is derived from an EMBL/GenBank/DDBJ whole genome shotgun (WGS) entry which is preliminary data.</text>
</comment>
<dbReference type="EMBL" id="MRCB01000007">
    <property type="protein sequence ID" value="OKH24181.1"/>
    <property type="molecule type" value="Genomic_DNA"/>
</dbReference>
<dbReference type="Proteomes" id="UP000186868">
    <property type="component" value="Unassembled WGS sequence"/>
</dbReference>
<protein>
    <recommendedName>
        <fullName evidence="2">Protein SirB1 N-terminal domain-containing protein</fullName>
    </recommendedName>
</protein>
<keyword evidence="4" id="KW-1185">Reference proteome</keyword>